<comment type="caution">
    <text evidence="2">The sequence shown here is derived from an EMBL/GenBank/DDBJ whole genome shotgun (WGS) entry which is preliminary data.</text>
</comment>
<sequence>MKKRELRADGLIPWAVFAVWVAVAIAISWDDRQFALSGPVGFAKVVLIAVWLGFLAYSWHCMRYENFVKSVREIWDKYWGRQIIVDLYISVFLSIALVFLVTGSIWQTLFWSIAMIPFANQAILLFVILYLDEIIAMLGLLG</sequence>
<reference evidence="2 3" key="1">
    <citation type="submission" date="2019-12" db="EMBL/GenBank/DDBJ databases">
        <title>Genomic-based taxomic classification of the family Erythrobacteraceae.</title>
        <authorList>
            <person name="Xu L."/>
        </authorList>
    </citation>
    <scope>NUCLEOTIDE SEQUENCE [LARGE SCALE GENOMIC DNA]</scope>
    <source>
        <strain evidence="2 3">JCM 16677</strain>
    </source>
</reference>
<proteinExistence type="predicted"/>
<name>A0A845AQM0_9SPHN</name>
<protein>
    <submittedName>
        <fullName evidence="2">Uncharacterized protein</fullName>
    </submittedName>
</protein>
<dbReference type="AlphaFoldDB" id="A0A845AQM0"/>
<evidence type="ECO:0000256" key="1">
    <source>
        <dbReference type="SAM" id="Phobius"/>
    </source>
</evidence>
<feature type="transmembrane region" description="Helical" evidence="1">
    <location>
        <begin position="109"/>
        <end position="131"/>
    </location>
</feature>
<keyword evidence="1" id="KW-0472">Membrane</keyword>
<feature type="transmembrane region" description="Helical" evidence="1">
    <location>
        <begin position="41"/>
        <end position="62"/>
    </location>
</feature>
<evidence type="ECO:0000313" key="2">
    <source>
        <dbReference type="EMBL" id="MXP32600.1"/>
    </source>
</evidence>
<dbReference type="RefSeq" id="WP_160779928.1">
    <property type="nucleotide sequence ID" value="NZ_BAAAZF010000001.1"/>
</dbReference>
<keyword evidence="1" id="KW-0812">Transmembrane</keyword>
<evidence type="ECO:0000313" key="3">
    <source>
        <dbReference type="Proteomes" id="UP000446786"/>
    </source>
</evidence>
<feature type="transmembrane region" description="Helical" evidence="1">
    <location>
        <begin position="12"/>
        <end position="29"/>
    </location>
</feature>
<gene>
    <name evidence="2" type="ORF">GRI94_12285</name>
</gene>
<dbReference type="EMBL" id="WTYE01000001">
    <property type="protein sequence ID" value="MXP32600.1"/>
    <property type="molecule type" value="Genomic_DNA"/>
</dbReference>
<dbReference type="OrthoDB" id="7061218at2"/>
<accession>A0A845AQM0</accession>
<organism evidence="2 3">
    <name type="scientific">Parerythrobacter jejuensis</name>
    <dbReference type="NCBI Taxonomy" id="795812"/>
    <lineage>
        <taxon>Bacteria</taxon>
        <taxon>Pseudomonadati</taxon>
        <taxon>Pseudomonadota</taxon>
        <taxon>Alphaproteobacteria</taxon>
        <taxon>Sphingomonadales</taxon>
        <taxon>Erythrobacteraceae</taxon>
        <taxon>Parerythrobacter</taxon>
    </lineage>
</organism>
<feature type="transmembrane region" description="Helical" evidence="1">
    <location>
        <begin position="83"/>
        <end position="103"/>
    </location>
</feature>
<keyword evidence="1" id="KW-1133">Transmembrane helix</keyword>
<keyword evidence="3" id="KW-1185">Reference proteome</keyword>
<dbReference type="Proteomes" id="UP000446786">
    <property type="component" value="Unassembled WGS sequence"/>
</dbReference>